<gene>
    <name evidence="2" type="ORF">GCM10023208_24730</name>
</gene>
<keyword evidence="3" id="KW-1185">Reference proteome</keyword>
<feature type="transmembrane region" description="Helical" evidence="1">
    <location>
        <begin position="35"/>
        <end position="54"/>
    </location>
</feature>
<reference evidence="3" key="1">
    <citation type="journal article" date="2019" name="Int. J. Syst. Evol. Microbiol.">
        <title>The Global Catalogue of Microorganisms (GCM) 10K type strain sequencing project: providing services to taxonomists for standard genome sequencing and annotation.</title>
        <authorList>
            <consortium name="The Broad Institute Genomics Platform"/>
            <consortium name="The Broad Institute Genome Sequencing Center for Infectious Disease"/>
            <person name="Wu L."/>
            <person name="Ma J."/>
        </authorList>
    </citation>
    <scope>NUCLEOTIDE SEQUENCE [LARGE SCALE GENOMIC DNA]</scope>
    <source>
        <strain evidence="3">JCM 18014</strain>
    </source>
</reference>
<keyword evidence="1" id="KW-0472">Membrane</keyword>
<proteinExistence type="predicted"/>
<feature type="transmembrane region" description="Helical" evidence="1">
    <location>
        <begin position="6"/>
        <end position="23"/>
    </location>
</feature>
<protein>
    <submittedName>
        <fullName evidence="2">Uncharacterized protein</fullName>
    </submittedName>
</protein>
<evidence type="ECO:0000313" key="2">
    <source>
        <dbReference type="EMBL" id="GAA5058342.1"/>
    </source>
</evidence>
<name>A0ABP9KJU9_9SPHN</name>
<evidence type="ECO:0000256" key="1">
    <source>
        <dbReference type="SAM" id="Phobius"/>
    </source>
</evidence>
<sequence length="55" mass="6073">MTDASLVSMVALAGWLILALGAYRSHQVNMSKTIRMALIWGCIFTGMAFFFSLVM</sequence>
<keyword evidence="1" id="KW-0812">Transmembrane</keyword>
<accession>A0ABP9KJU9</accession>
<organism evidence="2 3">
    <name type="scientific">Erythrobacter westpacificensis</name>
    <dbReference type="NCBI Taxonomy" id="1055231"/>
    <lineage>
        <taxon>Bacteria</taxon>
        <taxon>Pseudomonadati</taxon>
        <taxon>Pseudomonadota</taxon>
        <taxon>Alphaproteobacteria</taxon>
        <taxon>Sphingomonadales</taxon>
        <taxon>Erythrobacteraceae</taxon>
        <taxon>Erythrobacter/Porphyrobacter group</taxon>
        <taxon>Erythrobacter</taxon>
    </lineage>
</organism>
<dbReference type="RefSeq" id="WP_346033368.1">
    <property type="nucleotide sequence ID" value="NZ_BAABHV010000017.1"/>
</dbReference>
<dbReference type="Proteomes" id="UP001500518">
    <property type="component" value="Unassembled WGS sequence"/>
</dbReference>
<keyword evidence="1" id="KW-1133">Transmembrane helix</keyword>
<dbReference type="EMBL" id="BAABHV010000017">
    <property type="protein sequence ID" value="GAA5058342.1"/>
    <property type="molecule type" value="Genomic_DNA"/>
</dbReference>
<comment type="caution">
    <text evidence="2">The sequence shown here is derived from an EMBL/GenBank/DDBJ whole genome shotgun (WGS) entry which is preliminary data.</text>
</comment>
<evidence type="ECO:0000313" key="3">
    <source>
        <dbReference type="Proteomes" id="UP001500518"/>
    </source>
</evidence>